<reference evidence="5" key="1">
    <citation type="submission" date="2021-04" db="EMBL/GenBank/DDBJ databases">
        <title>Genome seq and assembly of Bacillus sp.</title>
        <authorList>
            <person name="Chhetri G."/>
        </authorList>
    </citation>
    <scope>NUCLEOTIDE SEQUENCE</scope>
    <source>
        <strain evidence="5">RG28</strain>
    </source>
</reference>
<dbReference type="GO" id="GO:0005886">
    <property type="term" value="C:plasma membrane"/>
    <property type="evidence" value="ECO:0007669"/>
    <property type="project" value="UniProtKB-SubCell"/>
</dbReference>
<keyword evidence="6" id="KW-1185">Reference proteome</keyword>
<keyword evidence="3" id="KW-0645">Protease</keyword>
<evidence type="ECO:0000259" key="4">
    <source>
        <dbReference type="Pfam" id="PF10502"/>
    </source>
</evidence>
<dbReference type="GO" id="GO:0006465">
    <property type="term" value="P:signal peptide processing"/>
    <property type="evidence" value="ECO:0007669"/>
    <property type="project" value="InterPro"/>
</dbReference>
<comment type="catalytic activity">
    <reaction evidence="3">
        <text>Cleavage of hydrophobic, N-terminal signal or leader sequences from secreted and periplasmic proteins.</text>
        <dbReference type="EC" id="3.4.21.89"/>
    </reaction>
</comment>
<evidence type="ECO:0000313" key="6">
    <source>
        <dbReference type="Proteomes" id="UP000682134"/>
    </source>
</evidence>
<organism evidence="5 6">
    <name type="scientific">Gottfriedia endophytica</name>
    <dbReference type="NCBI Taxonomy" id="2820819"/>
    <lineage>
        <taxon>Bacteria</taxon>
        <taxon>Bacillati</taxon>
        <taxon>Bacillota</taxon>
        <taxon>Bacilli</taxon>
        <taxon>Bacillales</taxon>
        <taxon>Bacillaceae</taxon>
        <taxon>Gottfriedia</taxon>
    </lineage>
</organism>
<accession>A0A940NKI8</accession>
<sequence length="210" mass="24119">MKHLLIIIGMCFIFVGCQSKEKTTELETIKDTITLKTVPVVETGGFIEIEHLYDEMDRGNHEYAGTLVVDATYYKKHRFQRGEIVYYLTSITGEKNVARVVGLPGEKIEIKKGQLYIDDKRLDTFYAKAMNNGISELATYKMNLKKSGKSIINEKEWMKYFTRNLKPITVKENEVFILADNSWRVKDSFDFGPLSKDNIEGKVLGKAKTR</sequence>
<dbReference type="RefSeq" id="WP_209407325.1">
    <property type="nucleotide sequence ID" value="NZ_JAGIYQ010000017.1"/>
</dbReference>
<comment type="subcellular location">
    <subcellularLocation>
        <location evidence="1">Cell membrane</location>
        <topology evidence="1">Single-pass type II membrane protein</topology>
    </subcellularLocation>
    <subcellularLocation>
        <location evidence="3">Membrane</location>
        <topology evidence="3">Single-pass type II membrane protein</topology>
    </subcellularLocation>
</comment>
<evidence type="ECO:0000256" key="3">
    <source>
        <dbReference type="RuleBase" id="RU362042"/>
    </source>
</evidence>
<evidence type="ECO:0000313" key="5">
    <source>
        <dbReference type="EMBL" id="MBP0726984.1"/>
    </source>
</evidence>
<dbReference type="AlphaFoldDB" id="A0A940NKI8"/>
<dbReference type="NCBIfam" id="TIGR02227">
    <property type="entry name" value="sigpep_I_bact"/>
    <property type="match status" value="1"/>
</dbReference>
<evidence type="ECO:0000256" key="2">
    <source>
        <dbReference type="ARBA" id="ARBA00009370"/>
    </source>
</evidence>
<name>A0A940NKI8_9BACI</name>
<dbReference type="GO" id="GO:0009003">
    <property type="term" value="F:signal peptidase activity"/>
    <property type="evidence" value="ECO:0007669"/>
    <property type="project" value="UniProtKB-EC"/>
</dbReference>
<dbReference type="PANTHER" id="PTHR43390">
    <property type="entry name" value="SIGNAL PEPTIDASE I"/>
    <property type="match status" value="1"/>
</dbReference>
<dbReference type="SUPFAM" id="SSF51306">
    <property type="entry name" value="LexA/Signal peptidase"/>
    <property type="match status" value="1"/>
</dbReference>
<keyword evidence="3 5" id="KW-0378">Hydrolase</keyword>
<dbReference type="InterPro" id="IPR036286">
    <property type="entry name" value="LexA/Signal_pep-like_sf"/>
</dbReference>
<dbReference type="EMBL" id="JAGIYQ010000017">
    <property type="protein sequence ID" value="MBP0726984.1"/>
    <property type="molecule type" value="Genomic_DNA"/>
</dbReference>
<dbReference type="InterPro" id="IPR000223">
    <property type="entry name" value="Pept_S26A_signal_pept_1"/>
</dbReference>
<dbReference type="PROSITE" id="PS51257">
    <property type="entry name" value="PROKAR_LIPOPROTEIN"/>
    <property type="match status" value="1"/>
</dbReference>
<dbReference type="Gene3D" id="2.10.109.10">
    <property type="entry name" value="Umud Fragment, subunit A"/>
    <property type="match status" value="1"/>
</dbReference>
<protein>
    <recommendedName>
        <fullName evidence="3">Signal peptidase I</fullName>
        <ecNumber evidence="3">3.4.21.89</ecNumber>
    </recommendedName>
</protein>
<dbReference type="EC" id="3.4.21.89" evidence="3"/>
<comment type="similarity">
    <text evidence="2 3">Belongs to the peptidase S26 family.</text>
</comment>
<dbReference type="GO" id="GO:0004252">
    <property type="term" value="F:serine-type endopeptidase activity"/>
    <property type="evidence" value="ECO:0007669"/>
    <property type="project" value="InterPro"/>
</dbReference>
<gene>
    <name evidence="5" type="primary">lepB</name>
    <name evidence="5" type="ORF">J5Y03_17640</name>
</gene>
<dbReference type="Proteomes" id="UP000682134">
    <property type="component" value="Unassembled WGS sequence"/>
</dbReference>
<evidence type="ECO:0000256" key="1">
    <source>
        <dbReference type="ARBA" id="ARBA00004401"/>
    </source>
</evidence>
<comment type="caution">
    <text evidence="5">The sequence shown here is derived from an EMBL/GenBank/DDBJ whole genome shotgun (WGS) entry which is preliminary data.</text>
</comment>
<feature type="domain" description="Peptidase S26" evidence="4">
    <location>
        <begin position="67"/>
        <end position="203"/>
    </location>
</feature>
<proteinExistence type="inferred from homology"/>
<dbReference type="Pfam" id="PF10502">
    <property type="entry name" value="Peptidase_S26"/>
    <property type="match status" value="1"/>
</dbReference>
<dbReference type="InterPro" id="IPR019533">
    <property type="entry name" value="Peptidase_S26"/>
</dbReference>
<dbReference type="PANTHER" id="PTHR43390:SF1">
    <property type="entry name" value="CHLOROPLAST PROCESSING PEPTIDASE"/>
    <property type="match status" value="1"/>
</dbReference>